<accession>A0A7C1GD53</accession>
<dbReference type="Pfam" id="PF01593">
    <property type="entry name" value="Amino_oxidase"/>
    <property type="match status" value="1"/>
</dbReference>
<dbReference type="GO" id="GO:0016491">
    <property type="term" value="F:oxidoreductase activity"/>
    <property type="evidence" value="ECO:0007669"/>
    <property type="project" value="InterPro"/>
</dbReference>
<keyword evidence="6" id="KW-1133">Transmembrane helix</keyword>
<keyword evidence="6" id="KW-0472">Membrane</keyword>
<evidence type="ECO:0000256" key="2">
    <source>
        <dbReference type="ARBA" id="ARBA00022729"/>
    </source>
</evidence>
<keyword evidence="6" id="KW-0812">Transmembrane</keyword>
<evidence type="ECO:0000256" key="3">
    <source>
        <dbReference type="ARBA" id="ARBA00022827"/>
    </source>
</evidence>
<proteinExistence type="predicted"/>
<dbReference type="PANTHER" id="PTHR46091:SF3">
    <property type="entry name" value="AMINE OXIDASE DOMAIN-CONTAINING PROTEIN"/>
    <property type="match status" value="1"/>
</dbReference>
<dbReference type="AlphaFoldDB" id="A0A7C1GD53"/>
<evidence type="ECO:0000256" key="4">
    <source>
        <dbReference type="ARBA" id="ARBA00022857"/>
    </source>
</evidence>
<sequence length="687" mass="77211">MQGGRKRVPGMIYVLVSYIPWITYWVLCGFGNTLGITIPFVASLILVATQFLRREFNFMDLFSLIYFGVSLTGTFIFNSRIFMEKSGFLGYLALFLMAVSSLSLERPYTLQVSKRDYPEVYWKDPSFLAINNIITAVWALIFLANALISWLLASPLSIIFTNVLVALGIAFSILFPIKAPMYFITREFKKYDWKVEVTPGKPKAENEYDVIIVGSGIGGLTCGALLAKRGYMVLVLEQHYLVGGYCSSFYRKKFIFNTGVESVSGLWERGPVTYLLRELGLRQEDFFVRNTERHIYKGEVIDIPHTLEDFVKLLQEKFPGEKENIVAFFEDARKAYEECFRDTEPYGVPLPAELIVKVFGEKKLLDYPREHPHFYDWMNKTFRQKLDEYFRNEDLKKLLSALIGYLGTSPEKAPASSALTACIGYYLYGGYFTKGGAQRFANTLKNIIENNGGKVLVSHRVEKILVENGRVTGVRARGKVFRSPIVVANANAKTTFLELVGEENLDKEFVDYIRSIKMSPSAFMVFLGVDMDLSGYPSLIKNLDEGFGIVINSNGDPSLAPEGMSSVTLITLANYNDFPERGTKEYLEKKKEMAEALISKAEKVIPGLSKHIVVLDAATPKTFEHYTLMPEGAIYAFDQSIGVKRPYFKTPVKGLYLAGASTFPGGGIEAVVISGIICANDICGWKR</sequence>
<feature type="transmembrane region" description="Helical" evidence="6">
    <location>
        <begin position="88"/>
        <end position="105"/>
    </location>
</feature>
<comment type="caution">
    <text evidence="8">The sequence shown here is derived from an EMBL/GenBank/DDBJ whole genome shotgun (WGS) entry which is preliminary data.</text>
</comment>
<name>A0A7C1GD53_9CREN</name>
<feature type="transmembrane region" description="Helical" evidence="6">
    <location>
        <begin position="64"/>
        <end position="82"/>
    </location>
</feature>
<keyword evidence="2" id="KW-0732">Signal</keyword>
<dbReference type="InterPro" id="IPR002937">
    <property type="entry name" value="Amino_oxidase"/>
</dbReference>
<evidence type="ECO:0000256" key="6">
    <source>
        <dbReference type="SAM" id="Phobius"/>
    </source>
</evidence>
<dbReference type="EMBL" id="DSAY01000138">
    <property type="protein sequence ID" value="HDP15648.1"/>
    <property type="molecule type" value="Genomic_DNA"/>
</dbReference>
<feature type="domain" description="Amine oxidase" evidence="7">
    <location>
        <begin position="217"/>
        <end position="682"/>
    </location>
</feature>
<feature type="transmembrane region" description="Helical" evidence="6">
    <location>
        <begin position="158"/>
        <end position="177"/>
    </location>
</feature>
<dbReference type="InterPro" id="IPR036188">
    <property type="entry name" value="FAD/NAD-bd_sf"/>
</dbReference>
<keyword evidence="3" id="KW-0274">FAD</keyword>
<evidence type="ECO:0000256" key="5">
    <source>
        <dbReference type="ARBA" id="ARBA00023027"/>
    </source>
</evidence>
<organism evidence="8">
    <name type="scientific">Thermofilum adornatum</name>
    <dbReference type="NCBI Taxonomy" id="1365176"/>
    <lineage>
        <taxon>Archaea</taxon>
        <taxon>Thermoproteota</taxon>
        <taxon>Thermoprotei</taxon>
        <taxon>Thermofilales</taxon>
        <taxon>Thermofilaceae</taxon>
        <taxon>Thermofilum</taxon>
    </lineage>
</organism>
<dbReference type="InterPro" id="IPR052206">
    <property type="entry name" value="Retinol_saturase"/>
</dbReference>
<keyword evidence="5" id="KW-0520">NAD</keyword>
<dbReference type="SUPFAM" id="SSF51905">
    <property type="entry name" value="FAD/NAD(P)-binding domain"/>
    <property type="match status" value="1"/>
</dbReference>
<protein>
    <submittedName>
        <fullName evidence="8">NAD(P)/FAD-dependent oxidoreductase</fullName>
    </submittedName>
</protein>
<feature type="transmembrane region" description="Helical" evidence="6">
    <location>
        <begin position="126"/>
        <end position="152"/>
    </location>
</feature>
<gene>
    <name evidence="8" type="ORF">ENN26_07755</name>
</gene>
<reference evidence="8" key="1">
    <citation type="journal article" date="2020" name="mSystems">
        <title>Genome- and Community-Level Interaction Insights into Carbon Utilization and Element Cycling Functions of Hydrothermarchaeota in Hydrothermal Sediment.</title>
        <authorList>
            <person name="Zhou Z."/>
            <person name="Liu Y."/>
            <person name="Xu W."/>
            <person name="Pan J."/>
            <person name="Luo Z.H."/>
            <person name="Li M."/>
        </authorList>
    </citation>
    <scope>NUCLEOTIDE SEQUENCE [LARGE SCALE GENOMIC DNA]</scope>
    <source>
        <strain evidence="8">SpSt-116</strain>
    </source>
</reference>
<evidence type="ECO:0000259" key="7">
    <source>
        <dbReference type="Pfam" id="PF01593"/>
    </source>
</evidence>
<keyword evidence="1" id="KW-0285">Flavoprotein</keyword>
<dbReference type="Gene3D" id="3.50.50.60">
    <property type="entry name" value="FAD/NAD(P)-binding domain"/>
    <property type="match status" value="2"/>
</dbReference>
<evidence type="ECO:0000256" key="1">
    <source>
        <dbReference type="ARBA" id="ARBA00022630"/>
    </source>
</evidence>
<keyword evidence="4" id="KW-0521">NADP</keyword>
<dbReference type="PANTHER" id="PTHR46091">
    <property type="entry name" value="BLR7054 PROTEIN"/>
    <property type="match status" value="1"/>
</dbReference>
<evidence type="ECO:0000313" key="8">
    <source>
        <dbReference type="EMBL" id="HDP15648.1"/>
    </source>
</evidence>